<keyword evidence="3" id="KW-1185">Reference proteome</keyword>
<feature type="chain" id="PRO_5026943915" description="TolC family protein" evidence="1">
    <location>
        <begin position="23"/>
        <end position="393"/>
    </location>
</feature>
<feature type="signal peptide" evidence="1">
    <location>
        <begin position="1"/>
        <end position="22"/>
    </location>
</feature>
<accession>A0A6L9MVE4</accession>
<dbReference type="RefSeq" id="WP_163112020.1">
    <property type="nucleotide sequence ID" value="NZ_JAAAWP010000006.1"/>
</dbReference>
<name>A0A6L9MVE4_9ALTE</name>
<organism evidence="2 3">
    <name type="scientific">Alteromonas hispanica</name>
    <dbReference type="NCBI Taxonomy" id="315421"/>
    <lineage>
        <taxon>Bacteria</taxon>
        <taxon>Pseudomonadati</taxon>
        <taxon>Pseudomonadota</taxon>
        <taxon>Gammaproteobacteria</taxon>
        <taxon>Alteromonadales</taxon>
        <taxon>Alteromonadaceae</taxon>
        <taxon>Alteromonas/Salinimonas group</taxon>
        <taxon>Alteromonas</taxon>
    </lineage>
</organism>
<dbReference type="EMBL" id="JAAAWP010000006">
    <property type="protein sequence ID" value="NDW22172.1"/>
    <property type="molecule type" value="Genomic_DNA"/>
</dbReference>
<evidence type="ECO:0000313" key="3">
    <source>
        <dbReference type="Proteomes" id="UP000478837"/>
    </source>
</evidence>
<sequence length="393" mass="44007">MTHYLTFLFFSVLLMVSGSSVAKTLPDIYDGARTRLTQLNQNNPDHLEREAKAVNHWLQGPASLQIIALPSNTSNGEDEYEVGVFLPFRPPKGRELDEQQSELTQRFIKAREKRFSLLASGLLRESLWRRVMAQTELEGLQEKQKWIDSLDVSIQKQSQSGELDRATLLRWEQEKLSHQLTLSQAKIALNNAKQRYREIAGTQDLPDSPQETVIPNIGNAIQTHPELTLLLLSQQQLNLNYDFADQSLAPWTLGIIARQLKGPAGNDNLLGVSVNIPLTGSDTTSVNDYALWRDASNALNGSLATTYARIQQQLSETTATYEYTKEAEKVLSKQVTLGEEIAALYLKQADSLPKVVWLEQLLSQQDTILALEKMKVRRAEAASKLNQIAGVAL</sequence>
<comment type="caution">
    <text evidence="2">The sequence shown here is derived from an EMBL/GenBank/DDBJ whole genome shotgun (WGS) entry which is preliminary data.</text>
</comment>
<evidence type="ECO:0000313" key="2">
    <source>
        <dbReference type="EMBL" id="NDW22172.1"/>
    </source>
</evidence>
<keyword evidence="1" id="KW-0732">Signal</keyword>
<gene>
    <name evidence="2" type="ORF">GTW09_11615</name>
</gene>
<reference evidence="2 3" key="1">
    <citation type="submission" date="2020-01" db="EMBL/GenBank/DDBJ databases">
        <title>Genomes of bacteria type strains.</title>
        <authorList>
            <person name="Chen J."/>
            <person name="Zhu S."/>
            <person name="Yang J."/>
        </authorList>
    </citation>
    <scope>NUCLEOTIDE SEQUENCE [LARGE SCALE GENOMIC DNA]</scope>
    <source>
        <strain evidence="2 3">LMG 22958</strain>
    </source>
</reference>
<proteinExistence type="predicted"/>
<dbReference type="Gene3D" id="1.20.1600.10">
    <property type="entry name" value="Outer membrane efflux proteins (OEP)"/>
    <property type="match status" value="1"/>
</dbReference>
<dbReference type="AlphaFoldDB" id="A0A6L9MVE4"/>
<evidence type="ECO:0008006" key="4">
    <source>
        <dbReference type="Google" id="ProtNLM"/>
    </source>
</evidence>
<evidence type="ECO:0000256" key="1">
    <source>
        <dbReference type="SAM" id="SignalP"/>
    </source>
</evidence>
<dbReference type="Proteomes" id="UP000478837">
    <property type="component" value="Unassembled WGS sequence"/>
</dbReference>
<protein>
    <recommendedName>
        <fullName evidence="4">TolC family protein</fullName>
    </recommendedName>
</protein>
<dbReference type="SUPFAM" id="SSF56954">
    <property type="entry name" value="Outer membrane efflux proteins (OEP)"/>
    <property type="match status" value="1"/>
</dbReference>